<dbReference type="Proteomes" id="UP000614982">
    <property type="component" value="Unassembled WGS sequence"/>
</dbReference>
<evidence type="ECO:0008006" key="3">
    <source>
        <dbReference type="Google" id="ProtNLM"/>
    </source>
</evidence>
<keyword evidence="2" id="KW-1185">Reference proteome</keyword>
<protein>
    <recommendedName>
        <fullName evidence="3">Glycosyltransferase 2-like domain-containing protein</fullName>
    </recommendedName>
</protein>
<evidence type="ECO:0000313" key="2">
    <source>
        <dbReference type="Proteomes" id="UP000614982"/>
    </source>
</evidence>
<proteinExistence type="predicted"/>
<gene>
    <name evidence="1" type="ORF">PSCICP_30210</name>
</gene>
<name>A0ABQ1DQ00_PSECI</name>
<sequence length="292" mass="33382">MSDNVGRVSGKDCTIIVNSCDSYEDVWLPFFYSLKEMWPDCDCRVILNTERKSFEFDGFQIRTLKLSADEAKRPWGWRLRKALALVETEFVITLFDDFILESPVNQSKIADGIRAMKERSEIAVFYFSNIPGVNRVEGEFDGFEVVGARDDYRLNSAPALWRTRKLAEFTGEVDSPWAWEFFGSARTYSGGDTFYCAQIGKEDTFVYNYTLGGAIRRGKWVPSVITPVLKKYDLPIDINKRGVASESLSDGKYSLKWKVDFFVLGFKMVGFKAFIFLYRVLAKKLSEGVSRG</sequence>
<comment type="caution">
    <text evidence="1">The sequence shown here is derived from an EMBL/GenBank/DDBJ whole genome shotgun (WGS) entry which is preliminary data.</text>
</comment>
<accession>A0ABQ1DQ00</accession>
<evidence type="ECO:0000313" key="1">
    <source>
        <dbReference type="EMBL" id="GFM93049.1"/>
    </source>
</evidence>
<dbReference type="RefSeq" id="WP_025258045.1">
    <property type="nucleotide sequence ID" value="NZ_BLVX01000011.1"/>
</dbReference>
<organism evidence="1 2">
    <name type="scientific">Pseudomonas cichorii</name>
    <dbReference type="NCBI Taxonomy" id="36746"/>
    <lineage>
        <taxon>Bacteria</taxon>
        <taxon>Pseudomonadati</taxon>
        <taxon>Pseudomonadota</taxon>
        <taxon>Gammaproteobacteria</taxon>
        <taxon>Pseudomonadales</taxon>
        <taxon>Pseudomonadaceae</taxon>
        <taxon>Pseudomonas</taxon>
    </lineage>
</organism>
<dbReference type="EMBL" id="BLWA01000008">
    <property type="protein sequence ID" value="GFM93049.1"/>
    <property type="molecule type" value="Genomic_DNA"/>
</dbReference>
<reference evidence="1 2" key="1">
    <citation type="submission" date="2020-05" db="EMBL/GenBank/DDBJ databases">
        <title>Genetic diversity of Pseudomonas cichorii.</title>
        <authorList>
            <person name="Tani S."/>
            <person name="Yagi H."/>
            <person name="Hashimoto S."/>
            <person name="Iiyama K."/>
            <person name="Furuya N."/>
        </authorList>
    </citation>
    <scope>NUCLEOTIDE SEQUENCE [LARGE SCALE GENOMIC DNA]</scope>
    <source>
        <strain evidence="1 2">LMG 2162</strain>
    </source>
</reference>
<dbReference type="GeneID" id="45545133"/>